<protein>
    <recommendedName>
        <fullName evidence="5">Collagen-like protein</fullName>
    </recommendedName>
</protein>
<dbReference type="EMBL" id="QOUX01000047">
    <property type="protein sequence ID" value="RXI96453.1"/>
    <property type="molecule type" value="Genomic_DNA"/>
</dbReference>
<accession>A0A4Q0VMU6</accession>
<keyword evidence="2" id="KW-0732">Signal</keyword>
<organism evidence="3 4">
    <name type="scientific">Anaerobacillus alkaliphilus</name>
    <dbReference type="NCBI Taxonomy" id="1548597"/>
    <lineage>
        <taxon>Bacteria</taxon>
        <taxon>Bacillati</taxon>
        <taxon>Bacillota</taxon>
        <taxon>Bacilli</taxon>
        <taxon>Bacillales</taxon>
        <taxon>Bacillaceae</taxon>
        <taxon>Anaerobacillus</taxon>
    </lineage>
</organism>
<feature type="compositionally biased region" description="Gly residues" evidence="1">
    <location>
        <begin position="176"/>
        <end position="185"/>
    </location>
</feature>
<dbReference type="RefSeq" id="WP_129080430.1">
    <property type="nucleotide sequence ID" value="NZ_QOUX01000047.1"/>
</dbReference>
<feature type="signal peptide" evidence="2">
    <location>
        <begin position="1"/>
        <end position="23"/>
    </location>
</feature>
<evidence type="ECO:0000313" key="4">
    <source>
        <dbReference type="Proteomes" id="UP000290649"/>
    </source>
</evidence>
<evidence type="ECO:0000256" key="1">
    <source>
        <dbReference type="SAM" id="MobiDB-lite"/>
    </source>
</evidence>
<dbReference type="PROSITE" id="PS51257">
    <property type="entry name" value="PROKAR_LIPOPROTEIN"/>
    <property type="match status" value="1"/>
</dbReference>
<feature type="region of interest" description="Disordered" evidence="1">
    <location>
        <begin position="154"/>
        <end position="185"/>
    </location>
</feature>
<proteinExistence type="predicted"/>
<gene>
    <name evidence="3" type="ORF">DS745_22345</name>
</gene>
<reference evidence="3 4" key="1">
    <citation type="journal article" date="2019" name="Int. J. Syst. Evol. Microbiol.">
        <title>Anaerobacillus alkaliphilus sp. nov., a novel alkaliphilic and moderately halophilic bacterium.</title>
        <authorList>
            <person name="Borsodi A.K."/>
            <person name="Aszalos J.M."/>
            <person name="Bihari P."/>
            <person name="Nagy I."/>
            <person name="Schumann P."/>
            <person name="Sproer C."/>
            <person name="Kovacs A.L."/>
            <person name="Boka K."/>
            <person name="Dobosy P."/>
            <person name="Ovari M."/>
            <person name="Szili-Kovacs T."/>
            <person name="Toth E."/>
        </authorList>
    </citation>
    <scope>NUCLEOTIDE SEQUENCE [LARGE SCALE GENOMIC DNA]</scope>
    <source>
        <strain evidence="3 4">B16-10</strain>
    </source>
</reference>
<name>A0A4Q0VMU6_9BACI</name>
<comment type="caution">
    <text evidence="3">The sequence shown here is derived from an EMBL/GenBank/DDBJ whole genome shotgun (WGS) entry which is preliminary data.</text>
</comment>
<sequence length="185" mass="18060">MKKLTMSIAVATLLLAGVAGCGADNQTTGLGTNNYQANHGGMFGAQGTTGQTGVTGQGRGLFGGQGDTGQTGITGRGGGLFGGQGATGQTGVTGRGGGLFGGQGTGTNPQTGIGNDGYYGLPSYDIRGFDERALGGLGRGLDGIGNGTYGGQVIGGQTDETTPTGLERHGSYSGQRGMGTAGMNR</sequence>
<dbReference type="Proteomes" id="UP000290649">
    <property type="component" value="Unassembled WGS sequence"/>
</dbReference>
<dbReference type="AlphaFoldDB" id="A0A4Q0VMU6"/>
<keyword evidence="4" id="KW-1185">Reference proteome</keyword>
<evidence type="ECO:0000256" key="2">
    <source>
        <dbReference type="SAM" id="SignalP"/>
    </source>
</evidence>
<evidence type="ECO:0000313" key="3">
    <source>
        <dbReference type="EMBL" id="RXI96453.1"/>
    </source>
</evidence>
<evidence type="ECO:0008006" key="5">
    <source>
        <dbReference type="Google" id="ProtNLM"/>
    </source>
</evidence>
<feature type="chain" id="PRO_5020587519" description="Collagen-like protein" evidence="2">
    <location>
        <begin position="24"/>
        <end position="185"/>
    </location>
</feature>